<proteinExistence type="inferred from homology"/>
<evidence type="ECO:0000256" key="1">
    <source>
        <dbReference type="ARBA" id="ARBA00008903"/>
    </source>
</evidence>
<dbReference type="AlphaFoldDB" id="A0AAN6UIG5"/>
<reference evidence="3" key="1">
    <citation type="journal article" date="2023" name="Mol. Phylogenet. Evol.">
        <title>Genome-scale phylogeny and comparative genomics of the fungal order Sordariales.</title>
        <authorList>
            <person name="Hensen N."/>
            <person name="Bonometti L."/>
            <person name="Westerberg I."/>
            <person name="Brannstrom I.O."/>
            <person name="Guillou S."/>
            <person name="Cros-Aarteil S."/>
            <person name="Calhoun S."/>
            <person name="Haridas S."/>
            <person name="Kuo A."/>
            <person name="Mondo S."/>
            <person name="Pangilinan J."/>
            <person name="Riley R."/>
            <person name="LaButti K."/>
            <person name="Andreopoulos B."/>
            <person name="Lipzen A."/>
            <person name="Chen C."/>
            <person name="Yan M."/>
            <person name="Daum C."/>
            <person name="Ng V."/>
            <person name="Clum A."/>
            <person name="Steindorff A."/>
            <person name="Ohm R.A."/>
            <person name="Martin F."/>
            <person name="Silar P."/>
            <person name="Natvig D.O."/>
            <person name="Lalanne C."/>
            <person name="Gautier V."/>
            <person name="Ament-Velasquez S.L."/>
            <person name="Kruys A."/>
            <person name="Hutchinson M.I."/>
            <person name="Powell A.J."/>
            <person name="Barry K."/>
            <person name="Miller A.N."/>
            <person name="Grigoriev I.V."/>
            <person name="Debuchy R."/>
            <person name="Gladieux P."/>
            <person name="Hiltunen Thoren M."/>
            <person name="Johannesson H."/>
        </authorList>
    </citation>
    <scope>NUCLEOTIDE SEQUENCE</scope>
    <source>
        <strain evidence="3">CBS 123565</strain>
    </source>
</reference>
<dbReference type="EMBL" id="MU853411">
    <property type="protein sequence ID" value="KAK4133617.1"/>
    <property type="molecule type" value="Genomic_DNA"/>
</dbReference>
<organism evidence="3 4">
    <name type="scientific">Trichocladium antarcticum</name>
    <dbReference type="NCBI Taxonomy" id="1450529"/>
    <lineage>
        <taxon>Eukaryota</taxon>
        <taxon>Fungi</taxon>
        <taxon>Dikarya</taxon>
        <taxon>Ascomycota</taxon>
        <taxon>Pezizomycotina</taxon>
        <taxon>Sordariomycetes</taxon>
        <taxon>Sordariomycetidae</taxon>
        <taxon>Sordariales</taxon>
        <taxon>Chaetomiaceae</taxon>
        <taxon>Trichocladium</taxon>
    </lineage>
</organism>
<dbReference type="InterPro" id="IPR003462">
    <property type="entry name" value="ODC_Mu_crystall"/>
</dbReference>
<sequence>MTLTVLTDEQIRGLLENLTASELEGFRHNLASALQQYSAGDAAIHQPDRISVTSAATGATTLFMPSASSAGNGIKVITLTSAKTQPPPTTTTTTTTTTTNPPIRPTGAITLFGPDGAPRGLLHASALTAFRTALASLCMVRRRAAGALRTLVVFGCGEQAYWHVRLALRARGREVRRVVFVGRRGGASGAAVVRRFEGMEGGVKEREGWAGCGFGVLAAAGEKEDGEDEGGAVVRLAEVLREADVIFCCTPSLEPLFDARLLAAEGKGPEKGRLLVAIGSYTPEMREIPGELIRQALGTGKREAGVVVVDTAEGALIEAGELIAEGVKHEQLVELQNGVLTVVCRLGALDADGKLASWLETGNVIYKSVGLGLMDLTVGTYLVEYAGNKGFGTQIEGF</sequence>
<dbReference type="PANTHER" id="PTHR13812">
    <property type="entry name" value="KETIMINE REDUCTASE MU-CRYSTALLIN"/>
    <property type="match status" value="1"/>
</dbReference>
<feature type="region of interest" description="Disordered" evidence="2">
    <location>
        <begin position="82"/>
        <end position="103"/>
    </location>
</feature>
<evidence type="ECO:0000313" key="3">
    <source>
        <dbReference type="EMBL" id="KAK4133617.1"/>
    </source>
</evidence>
<dbReference type="SUPFAM" id="SSF51735">
    <property type="entry name" value="NAD(P)-binding Rossmann-fold domains"/>
    <property type="match status" value="1"/>
</dbReference>
<dbReference type="GO" id="GO:0005737">
    <property type="term" value="C:cytoplasm"/>
    <property type="evidence" value="ECO:0007669"/>
    <property type="project" value="TreeGrafter"/>
</dbReference>
<accession>A0AAN6UIG5</accession>
<dbReference type="Gene3D" id="3.30.1780.10">
    <property type="entry name" value="ornithine cyclodeaminase, domain 1"/>
    <property type="match status" value="1"/>
</dbReference>
<evidence type="ECO:0000313" key="4">
    <source>
        <dbReference type="Proteomes" id="UP001304895"/>
    </source>
</evidence>
<keyword evidence="4" id="KW-1185">Reference proteome</keyword>
<protein>
    <submittedName>
        <fullName evidence="3">NAD(P)-binding protein</fullName>
    </submittedName>
</protein>
<evidence type="ECO:0000256" key="2">
    <source>
        <dbReference type="SAM" id="MobiDB-lite"/>
    </source>
</evidence>
<feature type="compositionally biased region" description="Low complexity" evidence="2">
    <location>
        <begin position="90"/>
        <end position="101"/>
    </location>
</feature>
<dbReference type="Gene3D" id="3.40.50.720">
    <property type="entry name" value="NAD(P)-binding Rossmann-like Domain"/>
    <property type="match status" value="1"/>
</dbReference>
<gene>
    <name evidence="3" type="ORF">BT67DRAFT_478007</name>
</gene>
<dbReference type="InterPro" id="IPR023401">
    <property type="entry name" value="ODC_N"/>
</dbReference>
<dbReference type="InterPro" id="IPR036291">
    <property type="entry name" value="NAD(P)-bd_dom_sf"/>
</dbReference>
<dbReference type="Proteomes" id="UP001304895">
    <property type="component" value="Unassembled WGS sequence"/>
</dbReference>
<reference evidence="3" key="2">
    <citation type="submission" date="2023-05" db="EMBL/GenBank/DDBJ databases">
        <authorList>
            <consortium name="Lawrence Berkeley National Laboratory"/>
            <person name="Steindorff A."/>
            <person name="Hensen N."/>
            <person name="Bonometti L."/>
            <person name="Westerberg I."/>
            <person name="Brannstrom I.O."/>
            <person name="Guillou S."/>
            <person name="Cros-Aarteil S."/>
            <person name="Calhoun S."/>
            <person name="Haridas S."/>
            <person name="Kuo A."/>
            <person name="Mondo S."/>
            <person name="Pangilinan J."/>
            <person name="Riley R."/>
            <person name="Labutti K."/>
            <person name="Andreopoulos B."/>
            <person name="Lipzen A."/>
            <person name="Chen C."/>
            <person name="Yanf M."/>
            <person name="Daum C."/>
            <person name="Ng V."/>
            <person name="Clum A."/>
            <person name="Ohm R."/>
            <person name="Martin F."/>
            <person name="Silar P."/>
            <person name="Natvig D."/>
            <person name="Lalanne C."/>
            <person name="Gautier V."/>
            <person name="Ament-Velasquez S.L."/>
            <person name="Kruys A."/>
            <person name="Hutchinson M.I."/>
            <person name="Powell A.J."/>
            <person name="Barry K."/>
            <person name="Miller A.N."/>
            <person name="Grigoriev I.V."/>
            <person name="Debuchy R."/>
            <person name="Gladieux P."/>
            <person name="Thoren M.H."/>
            <person name="Johannesson H."/>
        </authorList>
    </citation>
    <scope>NUCLEOTIDE SEQUENCE</scope>
    <source>
        <strain evidence="3">CBS 123565</strain>
    </source>
</reference>
<comment type="caution">
    <text evidence="3">The sequence shown here is derived from an EMBL/GenBank/DDBJ whole genome shotgun (WGS) entry which is preliminary data.</text>
</comment>
<name>A0AAN6UIG5_9PEZI</name>
<comment type="similarity">
    <text evidence="1">Belongs to the ornithine cyclodeaminase/mu-crystallin family.</text>
</comment>
<dbReference type="PANTHER" id="PTHR13812:SF19">
    <property type="entry name" value="KETIMINE REDUCTASE MU-CRYSTALLIN"/>
    <property type="match status" value="1"/>
</dbReference>